<accession>X1MAB6</accession>
<dbReference type="AlphaFoldDB" id="X1MAB6"/>
<feature type="non-terminal residue" evidence="1">
    <location>
        <position position="80"/>
    </location>
</feature>
<dbReference type="EMBL" id="BARV01015219">
    <property type="protein sequence ID" value="GAI28233.1"/>
    <property type="molecule type" value="Genomic_DNA"/>
</dbReference>
<organism evidence="1">
    <name type="scientific">marine sediment metagenome</name>
    <dbReference type="NCBI Taxonomy" id="412755"/>
    <lineage>
        <taxon>unclassified sequences</taxon>
        <taxon>metagenomes</taxon>
        <taxon>ecological metagenomes</taxon>
    </lineage>
</organism>
<proteinExistence type="predicted"/>
<comment type="caution">
    <text evidence="1">The sequence shown here is derived from an EMBL/GenBank/DDBJ whole genome shotgun (WGS) entry which is preliminary data.</text>
</comment>
<sequence>MNNKLGVEAIKALRDYEAATSKGHICIIPRALGYGEEGYVWEMRGYKKGLMGPVRVSEEFLEAIDAPVTWLVKGQEMVRL</sequence>
<evidence type="ECO:0000313" key="1">
    <source>
        <dbReference type="EMBL" id="GAI28233.1"/>
    </source>
</evidence>
<gene>
    <name evidence="1" type="ORF">S06H3_26339</name>
</gene>
<protein>
    <submittedName>
        <fullName evidence="1">Uncharacterized protein</fullName>
    </submittedName>
</protein>
<reference evidence="1" key="1">
    <citation type="journal article" date="2014" name="Front. Microbiol.">
        <title>High frequency of phylogenetically diverse reductive dehalogenase-homologous genes in deep subseafloor sedimentary metagenomes.</title>
        <authorList>
            <person name="Kawai M."/>
            <person name="Futagami T."/>
            <person name="Toyoda A."/>
            <person name="Takaki Y."/>
            <person name="Nishi S."/>
            <person name="Hori S."/>
            <person name="Arai W."/>
            <person name="Tsubouchi T."/>
            <person name="Morono Y."/>
            <person name="Uchiyama I."/>
            <person name="Ito T."/>
            <person name="Fujiyama A."/>
            <person name="Inagaki F."/>
            <person name="Takami H."/>
        </authorList>
    </citation>
    <scope>NUCLEOTIDE SEQUENCE</scope>
    <source>
        <strain evidence="1">Expedition CK06-06</strain>
    </source>
</reference>
<name>X1MAB6_9ZZZZ</name>